<dbReference type="EMBL" id="CAJNIZ010002595">
    <property type="protein sequence ID" value="CAE7212454.1"/>
    <property type="molecule type" value="Genomic_DNA"/>
</dbReference>
<feature type="transmembrane region" description="Helical" evidence="14">
    <location>
        <begin position="151"/>
        <end position="172"/>
    </location>
</feature>
<keyword evidence="6" id="KW-0106">Calcium</keyword>
<gene>
    <name evidence="16" type="primary">CACNA1B</name>
    <name evidence="16" type="ORF">SPIL2461_LOCUS2386</name>
</gene>
<dbReference type="InterPro" id="IPR027359">
    <property type="entry name" value="Volt_channel_dom_sf"/>
</dbReference>
<dbReference type="InterPro" id="IPR050599">
    <property type="entry name" value="VDCC_alpha-1_subunit"/>
</dbReference>
<feature type="region of interest" description="Disordered" evidence="13">
    <location>
        <begin position="575"/>
        <end position="630"/>
    </location>
</feature>
<dbReference type="SUPFAM" id="SSF81324">
    <property type="entry name" value="Voltage-gated potassium channels"/>
    <property type="match status" value="1"/>
</dbReference>
<evidence type="ECO:0000256" key="14">
    <source>
        <dbReference type="SAM" id="Phobius"/>
    </source>
</evidence>
<keyword evidence="3" id="KW-0109">Calcium transport</keyword>
<feature type="compositionally biased region" description="Polar residues" evidence="13">
    <location>
        <begin position="589"/>
        <end position="602"/>
    </location>
</feature>
<comment type="subcellular location">
    <subcellularLocation>
        <location evidence="1">Membrane</location>
        <topology evidence="1">Multi-pass membrane protein</topology>
    </subcellularLocation>
</comment>
<feature type="transmembrane region" description="Helical" evidence="14">
    <location>
        <begin position="369"/>
        <end position="392"/>
    </location>
</feature>
<evidence type="ECO:0000256" key="4">
    <source>
        <dbReference type="ARBA" id="ARBA00022673"/>
    </source>
</evidence>
<evidence type="ECO:0000313" key="16">
    <source>
        <dbReference type="EMBL" id="CAE7212454.1"/>
    </source>
</evidence>
<keyword evidence="11" id="KW-0325">Glycoprotein</keyword>
<evidence type="ECO:0000259" key="15">
    <source>
        <dbReference type="Pfam" id="PF00520"/>
    </source>
</evidence>
<evidence type="ECO:0000256" key="2">
    <source>
        <dbReference type="ARBA" id="ARBA00022448"/>
    </source>
</evidence>
<organism evidence="16 17">
    <name type="scientific">Symbiodinium pilosum</name>
    <name type="common">Dinoflagellate</name>
    <dbReference type="NCBI Taxonomy" id="2952"/>
    <lineage>
        <taxon>Eukaryota</taxon>
        <taxon>Sar</taxon>
        <taxon>Alveolata</taxon>
        <taxon>Dinophyceae</taxon>
        <taxon>Suessiales</taxon>
        <taxon>Symbiodiniaceae</taxon>
        <taxon>Symbiodinium</taxon>
    </lineage>
</organism>
<keyword evidence="4" id="KW-0107">Calcium channel</keyword>
<reference evidence="16" key="1">
    <citation type="submission" date="2021-02" db="EMBL/GenBank/DDBJ databases">
        <authorList>
            <person name="Dougan E. K."/>
            <person name="Rhodes N."/>
            <person name="Thang M."/>
            <person name="Chan C."/>
        </authorList>
    </citation>
    <scope>NUCLEOTIDE SEQUENCE</scope>
</reference>
<keyword evidence="9" id="KW-0406">Ion transport</keyword>
<protein>
    <submittedName>
        <fullName evidence="16">CACNA1B protein</fullName>
    </submittedName>
</protein>
<evidence type="ECO:0000256" key="10">
    <source>
        <dbReference type="ARBA" id="ARBA00023136"/>
    </source>
</evidence>
<feature type="transmembrane region" description="Helical" evidence="14">
    <location>
        <begin position="184"/>
        <end position="205"/>
    </location>
</feature>
<dbReference type="Gene3D" id="1.20.120.350">
    <property type="entry name" value="Voltage-gated potassium channels. Chain C"/>
    <property type="match status" value="1"/>
</dbReference>
<evidence type="ECO:0000256" key="7">
    <source>
        <dbReference type="ARBA" id="ARBA00022882"/>
    </source>
</evidence>
<accession>A0A812JR44</accession>
<keyword evidence="17" id="KW-1185">Reference proteome</keyword>
<dbReference type="GO" id="GO:0098703">
    <property type="term" value="P:calcium ion import across plasma membrane"/>
    <property type="evidence" value="ECO:0007669"/>
    <property type="project" value="TreeGrafter"/>
</dbReference>
<evidence type="ECO:0000313" key="17">
    <source>
        <dbReference type="Proteomes" id="UP000649617"/>
    </source>
</evidence>
<keyword evidence="7" id="KW-0851">Voltage-gated channel</keyword>
<feature type="domain" description="Ion transport" evidence="15">
    <location>
        <begin position="156"/>
        <end position="397"/>
    </location>
</feature>
<dbReference type="PANTHER" id="PTHR45628:SF7">
    <property type="entry name" value="VOLTAGE-DEPENDENT CALCIUM CHANNEL TYPE A SUBUNIT ALPHA-1"/>
    <property type="match status" value="1"/>
</dbReference>
<keyword evidence="8 14" id="KW-1133">Transmembrane helix</keyword>
<keyword evidence="2" id="KW-0813">Transport</keyword>
<feature type="transmembrane region" description="Helical" evidence="14">
    <location>
        <begin position="282"/>
        <end position="303"/>
    </location>
</feature>
<keyword evidence="12" id="KW-0407">Ion channel</keyword>
<evidence type="ECO:0000256" key="8">
    <source>
        <dbReference type="ARBA" id="ARBA00022989"/>
    </source>
</evidence>
<dbReference type="GO" id="GO:0005891">
    <property type="term" value="C:voltage-gated calcium channel complex"/>
    <property type="evidence" value="ECO:0007669"/>
    <property type="project" value="TreeGrafter"/>
</dbReference>
<dbReference type="AlphaFoldDB" id="A0A812JR44"/>
<comment type="caution">
    <text evidence="16">The sequence shown here is derived from an EMBL/GenBank/DDBJ whole genome shotgun (WGS) entry which is preliminary data.</text>
</comment>
<evidence type="ECO:0000256" key="6">
    <source>
        <dbReference type="ARBA" id="ARBA00022837"/>
    </source>
</evidence>
<name>A0A812JR44_SYMPI</name>
<keyword evidence="10 14" id="KW-0472">Membrane</keyword>
<dbReference type="Proteomes" id="UP000649617">
    <property type="component" value="Unassembled WGS sequence"/>
</dbReference>
<evidence type="ECO:0000256" key="9">
    <source>
        <dbReference type="ARBA" id="ARBA00023065"/>
    </source>
</evidence>
<proteinExistence type="predicted"/>
<dbReference type="Pfam" id="PF00520">
    <property type="entry name" value="Ion_trans"/>
    <property type="match status" value="1"/>
</dbReference>
<evidence type="ECO:0000256" key="5">
    <source>
        <dbReference type="ARBA" id="ARBA00022692"/>
    </source>
</evidence>
<evidence type="ECO:0000256" key="1">
    <source>
        <dbReference type="ARBA" id="ARBA00004141"/>
    </source>
</evidence>
<evidence type="ECO:0000256" key="11">
    <source>
        <dbReference type="ARBA" id="ARBA00023180"/>
    </source>
</evidence>
<evidence type="ECO:0000256" key="13">
    <source>
        <dbReference type="SAM" id="MobiDB-lite"/>
    </source>
</evidence>
<dbReference type="Gene3D" id="1.10.287.70">
    <property type="match status" value="1"/>
</dbReference>
<dbReference type="InterPro" id="IPR005821">
    <property type="entry name" value="Ion_trans_dom"/>
</dbReference>
<dbReference type="PANTHER" id="PTHR45628">
    <property type="entry name" value="VOLTAGE-DEPENDENT CALCIUM CHANNEL TYPE A SUBUNIT ALPHA-1"/>
    <property type="match status" value="1"/>
</dbReference>
<dbReference type="OrthoDB" id="434519at2759"/>
<evidence type="ECO:0000256" key="3">
    <source>
        <dbReference type="ARBA" id="ARBA00022568"/>
    </source>
</evidence>
<sequence length="630" mass="70375">MNELLNLLADYIDLTFEAPDMPTSGRRISESSAVSMFGFRESAVNSLGKPVWQWPQSGRDSTVSYHRSASLNAHVDAPARCHLNVVPAQPLMDLFLAQEGEVHRKVFGPRMLKQFQAMKEILLAGDTNRLVAELTFVRINDLAAPPEPMNLLLCLEPFVALIIIANGVMIGFQTDPAYRDWPHWLALEAGFASILLLEIAVRMYLQGRRAFFRGNELMWNLFDLFLGLTGLVDVIVQSVSSSGGDVFGTSLLRFCRLIRLVRIVKVFRLKVMKDLRLMVKGLIAGVKTLVMAFTLLFTVLYVISGFATMTIGMSIGESDQDALRRLEPFFNTIPASMFTAFRCATGECINDEGQPIQSLLANEYGPSFIFSYVASYMLVSMGIFNVILAVYVDITMKAAKENDAVTLEQHSKESIRIARITRELLKKFAGAYRIFQDQEDSNVDRCMDISNRRSDMMFTDGDVHEGIAITKELFLIVIQDRRVQDLMDELELPPDRANLFEIIDADSSGTLHITELVHGLLKIRGEINKSDVVAGLLATKACYEKINELKEEYQASMATFGNQLAVLRWELQRPSSSECTHPDDGGMQQEVQDNILPPQSSKPAPLMMQVPKKPEVDESEDPSPPAPEGA</sequence>
<dbReference type="GO" id="GO:0008331">
    <property type="term" value="F:high voltage-gated calcium channel activity"/>
    <property type="evidence" value="ECO:0007669"/>
    <property type="project" value="TreeGrafter"/>
</dbReference>
<evidence type="ECO:0000256" key="12">
    <source>
        <dbReference type="ARBA" id="ARBA00023303"/>
    </source>
</evidence>
<keyword evidence="5 14" id="KW-0812">Transmembrane</keyword>